<dbReference type="EMBL" id="QZWG01000007">
    <property type="protein sequence ID" value="RZC02422.1"/>
    <property type="molecule type" value="Genomic_DNA"/>
</dbReference>
<dbReference type="Gramene" id="XM_028384235.1">
    <property type="protein sequence ID" value="XP_028240036.1"/>
    <property type="gene ID" value="LOC114418746"/>
</dbReference>
<gene>
    <name evidence="3" type="ORF">D0Y65_017525</name>
    <name evidence="2" type="ORF">glysoja_026124</name>
</gene>
<organism evidence="2">
    <name type="scientific">Glycine soja</name>
    <name type="common">Wild soybean</name>
    <dbReference type="NCBI Taxonomy" id="3848"/>
    <lineage>
        <taxon>Eukaryota</taxon>
        <taxon>Viridiplantae</taxon>
        <taxon>Streptophyta</taxon>
        <taxon>Embryophyta</taxon>
        <taxon>Tracheophyta</taxon>
        <taxon>Spermatophyta</taxon>
        <taxon>Magnoliopsida</taxon>
        <taxon>eudicotyledons</taxon>
        <taxon>Gunneridae</taxon>
        <taxon>Pentapetalae</taxon>
        <taxon>rosids</taxon>
        <taxon>fabids</taxon>
        <taxon>Fabales</taxon>
        <taxon>Fabaceae</taxon>
        <taxon>Papilionoideae</taxon>
        <taxon>50 kb inversion clade</taxon>
        <taxon>NPAAA clade</taxon>
        <taxon>indigoferoid/millettioid clade</taxon>
        <taxon>Phaseoleae</taxon>
        <taxon>Glycine</taxon>
        <taxon>Glycine subgen. Soja</taxon>
    </lineage>
</organism>
<dbReference type="Pfam" id="PF03140">
    <property type="entry name" value="DUF247"/>
    <property type="match status" value="1"/>
</dbReference>
<dbReference type="PANTHER" id="PTHR31170">
    <property type="entry name" value="BNAC04G53230D PROTEIN"/>
    <property type="match status" value="1"/>
</dbReference>
<protein>
    <submittedName>
        <fullName evidence="2">UPF0481 protein</fullName>
    </submittedName>
</protein>
<reference evidence="3 4" key="2">
    <citation type="submission" date="2018-09" db="EMBL/GenBank/DDBJ databases">
        <title>A high-quality reference genome of wild soybean provides a powerful tool to mine soybean genomes.</title>
        <authorList>
            <person name="Xie M."/>
            <person name="Chung C.Y.L."/>
            <person name="Li M.-W."/>
            <person name="Wong F.-L."/>
            <person name="Chan T.-F."/>
            <person name="Lam H.-M."/>
        </authorList>
    </citation>
    <scope>NUCLEOTIDE SEQUENCE [LARGE SCALE GENOMIC DNA]</scope>
    <source>
        <strain evidence="4">cv. W05</strain>
        <tissue evidence="3">Hypocotyl of etiolated seedlings</tissue>
    </source>
</reference>
<reference evidence="2" key="1">
    <citation type="submission" date="2014-07" db="EMBL/GenBank/DDBJ databases">
        <title>Identification of a novel salt tolerance gene in wild soybean by whole-genome sequencing.</title>
        <authorList>
            <person name="Lam H.-M."/>
            <person name="Qi X."/>
            <person name="Li M.-W."/>
            <person name="Liu X."/>
            <person name="Xie M."/>
            <person name="Ni M."/>
            <person name="Xu X."/>
        </authorList>
    </citation>
    <scope>NUCLEOTIDE SEQUENCE [LARGE SCALE GENOMIC DNA]</scope>
    <source>
        <tissue evidence="2">Root</tissue>
    </source>
</reference>
<name>A0A0B2RQD6_GLYSO</name>
<dbReference type="Proteomes" id="UP000053555">
    <property type="component" value="Unassembled WGS sequence"/>
</dbReference>
<keyword evidence="4" id="KW-1185">Reference proteome</keyword>
<evidence type="ECO:0000313" key="3">
    <source>
        <dbReference type="EMBL" id="RZC02422.1"/>
    </source>
</evidence>
<keyword evidence="1" id="KW-0812">Transmembrane</keyword>
<feature type="transmembrane region" description="Helical" evidence="1">
    <location>
        <begin position="530"/>
        <end position="548"/>
    </location>
</feature>
<dbReference type="PANTHER" id="PTHR31170:SF9">
    <property type="entry name" value="PROTEIN, PUTATIVE (DUF247)-RELATED"/>
    <property type="match status" value="1"/>
</dbReference>
<evidence type="ECO:0000256" key="1">
    <source>
        <dbReference type="SAM" id="Phobius"/>
    </source>
</evidence>
<accession>A0A0B2RQD6</accession>
<keyword evidence="1" id="KW-1133">Transmembrane helix</keyword>
<dbReference type="EMBL" id="KN648972">
    <property type="protein sequence ID" value="KHN34503.1"/>
    <property type="molecule type" value="Genomic_DNA"/>
</dbReference>
<sequence>MEFDNPSYVEDASLTVPEENNISNQTLPISVNGRIEPHHQGGGESSVKDQIKLGNNVFEAKKMMEEELVEVKDGDTKINQYYLRNIRLEDEVLQGLHTMRQEFDSSMVIASQNKRNRKRDLIDRIIDIPEEIEPELGFECCIYKVPTSLLNVQEEAYTPLLISIGPIHHNKKGLNEMQEQKRKYFRFFWNRLENKLDLENYIGFLEQHEQNIRACYQKKFSDISKEEFVEMMLLDAVFIMELFLREEKRLEHKKDYLVTQRCVSKSIQRDLMLLENQLPIVMLEKLYDRVVPKNVKKHKKFIHLAHEYFRFYYPHQHSSENKFELRKWEKSLHFTDLTRNVYLPKKLRSQMKYSQQECVLRTATKLNEAGISFEKVHDRCLLDVKFEKKRFFSWFPCFGCLPCCKLFKARFQIPELRVDHTTECVLRNLIAFEQCHYPEEPYICNYVSLIDSLIHTKDDAEFLVEKEAIVHGLGSDQELANLVNGLCKNVVINSTCYHQIMEDVNGHYNNNWKWAMGTLRWVYFRDPWRSSSTIVGIAILVFTVFNFYRVTDIIFS</sequence>
<evidence type="ECO:0000313" key="4">
    <source>
        <dbReference type="Proteomes" id="UP000289340"/>
    </source>
</evidence>
<keyword evidence="1" id="KW-0472">Membrane</keyword>
<dbReference type="Proteomes" id="UP000289340">
    <property type="component" value="Chromosome 7"/>
</dbReference>
<proteinExistence type="predicted"/>
<dbReference type="InterPro" id="IPR004158">
    <property type="entry name" value="DUF247_pln"/>
</dbReference>
<evidence type="ECO:0000313" key="2">
    <source>
        <dbReference type="EMBL" id="KHN34503.1"/>
    </source>
</evidence>
<dbReference type="AlphaFoldDB" id="A0A0B2RQD6"/>